<sequence>MFLRLCGDLSNGSILKMTDNDKELRDRIIILWRCGEVSWDLLKIMEELLDRIEKLEEQR</sequence>
<reference evidence="1" key="1">
    <citation type="submission" date="2020-04" db="EMBL/GenBank/DDBJ databases">
        <authorList>
            <person name="Chiriac C."/>
            <person name="Salcher M."/>
            <person name="Ghai R."/>
            <person name="Kavagutti S V."/>
        </authorList>
    </citation>
    <scope>NUCLEOTIDE SEQUENCE</scope>
</reference>
<evidence type="ECO:0000313" key="1">
    <source>
        <dbReference type="EMBL" id="CAB4164496.1"/>
    </source>
</evidence>
<gene>
    <name evidence="1" type="ORF">UFOVP816_39</name>
</gene>
<accession>A0A6J5P3E9</accession>
<name>A0A6J5P3E9_9CAUD</name>
<proteinExistence type="predicted"/>
<dbReference type="EMBL" id="LR796759">
    <property type="protein sequence ID" value="CAB4164496.1"/>
    <property type="molecule type" value="Genomic_DNA"/>
</dbReference>
<organism evidence="1">
    <name type="scientific">uncultured Caudovirales phage</name>
    <dbReference type="NCBI Taxonomy" id="2100421"/>
    <lineage>
        <taxon>Viruses</taxon>
        <taxon>Duplodnaviria</taxon>
        <taxon>Heunggongvirae</taxon>
        <taxon>Uroviricota</taxon>
        <taxon>Caudoviricetes</taxon>
        <taxon>Peduoviridae</taxon>
        <taxon>Maltschvirus</taxon>
        <taxon>Maltschvirus maltsch</taxon>
    </lineage>
</organism>
<protein>
    <submittedName>
        <fullName evidence="1">Uncharacterized protein</fullName>
    </submittedName>
</protein>